<protein>
    <recommendedName>
        <fullName evidence="2">HTH merR-type domain-containing protein</fullName>
    </recommendedName>
</protein>
<keyword evidence="1" id="KW-0238">DNA-binding</keyword>
<dbReference type="InterPro" id="IPR047057">
    <property type="entry name" value="MerR_fam"/>
</dbReference>
<dbReference type="OrthoDB" id="7849865at2"/>
<dbReference type="SMART" id="SM00871">
    <property type="entry name" value="AraC_E_bind"/>
    <property type="match status" value="1"/>
</dbReference>
<dbReference type="PANTHER" id="PTHR30204">
    <property type="entry name" value="REDOX-CYCLING DRUG-SENSING TRANSCRIPTIONAL ACTIVATOR SOXR"/>
    <property type="match status" value="1"/>
</dbReference>
<dbReference type="EMBL" id="CP011853">
    <property type="protein sequence ID" value="ALG85451.1"/>
    <property type="molecule type" value="Genomic_DNA"/>
</dbReference>
<dbReference type="PATRIC" id="fig|1136941.3.peg.2946"/>
<dbReference type="CDD" id="cd01107">
    <property type="entry name" value="HTH_BmrR"/>
    <property type="match status" value="1"/>
</dbReference>
<organism evidence="3 4">
    <name type="scientific">Gordonia phthalatica</name>
    <dbReference type="NCBI Taxonomy" id="1136941"/>
    <lineage>
        <taxon>Bacteria</taxon>
        <taxon>Bacillati</taxon>
        <taxon>Actinomycetota</taxon>
        <taxon>Actinomycetes</taxon>
        <taxon>Mycobacteriales</taxon>
        <taxon>Gordoniaceae</taxon>
        <taxon>Gordonia</taxon>
    </lineage>
</organism>
<keyword evidence="4" id="KW-1185">Reference proteome</keyword>
<dbReference type="Gene3D" id="3.20.80.10">
    <property type="entry name" value="Regulatory factor, effector binding domain"/>
    <property type="match status" value="1"/>
</dbReference>
<dbReference type="Pfam" id="PF13411">
    <property type="entry name" value="MerR_1"/>
    <property type="match status" value="1"/>
</dbReference>
<dbReference type="InterPro" id="IPR011256">
    <property type="entry name" value="Reg_factor_effector_dom_sf"/>
</dbReference>
<dbReference type="STRING" id="1136941.ACH46_14425"/>
<dbReference type="InterPro" id="IPR010499">
    <property type="entry name" value="AraC_E-bd"/>
</dbReference>
<dbReference type="InterPro" id="IPR029442">
    <property type="entry name" value="GyrI-like"/>
</dbReference>
<name>A0A0N9NIS3_9ACTN</name>
<dbReference type="InterPro" id="IPR009061">
    <property type="entry name" value="DNA-bd_dom_put_sf"/>
</dbReference>
<evidence type="ECO:0000256" key="1">
    <source>
        <dbReference type="ARBA" id="ARBA00023125"/>
    </source>
</evidence>
<evidence type="ECO:0000259" key="2">
    <source>
        <dbReference type="PROSITE" id="PS50937"/>
    </source>
</evidence>
<dbReference type="GO" id="GO:0003700">
    <property type="term" value="F:DNA-binding transcription factor activity"/>
    <property type="evidence" value="ECO:0007669"/>
    <property type="project" value="InterPro"/>
</dbReference>
<feature type="domain" description="HTH merR-type" evidence="2">
    <location>
        <begin position="1"/>
        <end position="71"/>
    </location>
</feature>
<dbReference type="SUPFAM" id="SSF46955">
    <property type="entry name" value="Putative DNA-binding domain"/>
    <property type="match status" value="1"/>
</dbReference>
<dbReference type="PANTHER" id="PTHR30204:SF97">
    <property type="entry name" value="MERR FAMILY REGULATORY PROTEIN"/>
    <property type="match status" value="1"/>
</dbReference>
<accession>A0A0N9NIS3</accession>
<proteinExistence type="predicted"/>
<evidence type="ECO:0000313" key="4">
    <source>
        <dbReference type="Proteomes" id="UP000063789"/>
    </source>
</evidence>
<dbReference type="KEGG" id="goq:ACH46_14425"/>
<dbReference type="SUPFAM" id="SSF55136">
    <property type="entry name" value="Probable bacterial effector-binding domain"/>
    <property type="match status" value="1"/>
</dbReference>
<dbReference type="PROSITE" id="PS00552">
    <property type="entry name" value="HTH_MERR_1"/>
    <property type="match status" value="1"/>
</dbReference>
<evidence type="ECO:0000313" key="3">
    <source>
        <dbReference type="EMBL" id="ALG85451.1"/>
    </source>
</evidence>
<dbReference type="Proteomes" id="UP000063789">
    <property type="component" value="Chromosome"/>
</dbReference>
<dbReference type="PROSITE" id="PS50937">
    <property type="entry name" value="HTH_MERR_2"/>
    <property type="match status" value="1"/>
</dbReference>
<dbReference type="GO" id="GO:0003677">
    <property type="term" value="F:DNA binding"/>
    <property type="evidence" value="ECO:0007669"/>
    <property type="project" value="UniProtKB-KW"/>
</dbReference>
<dbReference type="InterPro" id="IPR000551">
    <property type="entry name" value="MerR-type_HTH_dom"/>
</dbReference>
<reference evidence="3 4" key="2">
    <citation type="journal article" date="2017" name="Int. J. Syst. Evol. Microbiol.">
        <title>Gordonia phthalatica sp. nov., a di-n-butyl phthalate-degrading bacterium isolated from activated sludge.</title>
        <authorList>
            <person name="Jin D."/>
            <person name="Kong X."/>
            <person name="Jia M."/>
            <person name="Yu X."/>
            <person name="Wang X."/>
            <person name="Zhuang X."/>
            <person name="Deng Y."/>
            <person name="Bai Z."/>
        </authorList>
    </citation>
    <scope>NUCLEOTIDE SEQUENCE [LARGE SCALE GENOMIC DNA]</scope>
    <source>
        <strain evidence="3 4">QH-11</strain>
    </source>
</reference>
<reference evidence="4" key="1">
    <citation type="submission" date="2015-06" db="EMBL/GenBank/DDBJ databases">
        <title>Complete genome sequence and metabolic analysis of phthalate degradation pathway in Gordonia sp. QH-11.</title>
        <authorList>
            <person name="Jin D."/>
            <person name="Kong X."/>
            <person name="Bai Z."/>
        </authorList>
    </citation>
    <scope>NUCLEOTIDE SEQUENCE [LARGE SCALE GENOMIC DNA]</scope>
    <source>
        <strain evidence="4">QH-11</strain>
    </source>
</reference>
<dbReference type="SMART" id="SM00422">
    <property type="entry name" value="HTH_MERR"/>
    <property type="match status" value="1"/>
</dbReference>
<gene>
    <name evidence="3" type="ORF">ACH46_14425</name>
</gene>
<sequence length="269" mass="29557">MLGIGDFARLAGVSVRMLRHYDRLGLLTPARVDEWTGYRYYSASQLARANQLVATKELGFTLEEVGELLADDLREERLVDLLRERAAVLAERIDADQRRLLRVTARLRSIEKGNTMSTLTFTEVSMPALRLMQLATTVTEMEDIESEIGPMFRRVNAVIEQAGLTRTGPGVAHYTQTDDGLIAAAAEQIGDAPVPEGFTTGELPAVPQALATTYDADDLAGIQAAWQSLVVEVESRGLTPSGTCREIYHETPMDPGGTRWVVELQQPLA</sequence>
<dbReference type="AlphaFoldDB" id="A0A0N9NIS3"/>
<dbReference type="Gene3D" id="1.10.1660.10">
    <property type="match status" value="1"/>
</dbReference>
<dbReference type="RefSeq" id="WP_062393535.1">
    <property type="nucleotide sequence ID" value="NZ_CP011853.1"/>
</dbReference>
<dbReference type="Pfam" id="PF06445">
    <property type="entry name" value="GyrI-like"/>
    <property type="match status" value="1"/>
</dbReference>